<evidence type="ECO:0000313" key="2">
    <source>
        <dbReference type="EMBL" id="KAL0577479.1"/>
    </source>
</evidence>
<protein>
    <recommendedName>
        <fullName evidence="1">F-box domain-containing protein</fullName>
    </recommendedName>
</protein>
<comment type="caution">
    <text evidence="2">The sequence shown here is derived from an EMBL/GenBank/DDBJ whole genome shotgun (WGS) entry which is preliminary data.</text>
</comment>
<reference evidence="2 3" key="1">
    <citation type="submission" date="2024-02" db="EMBL/GenBank/DDBJ databases">
        <title>A draft genome for the cacao thread blight pathogen Marasmius crinis-equi.</title>
        <authorList>
            <person name="Cohen S.P."/>
            <person name="Baruah I.K."/>
            <person name="Amoako-Attah I."/>
            <person name="Bukari Y."/>
            <person name="Meinhardt L.W."/>
            <person name="Bailey B.A."/>
        </authorList>
    </citation>
    <scope>NUCLEOTIDE SEQUENCE [LARGE SCALE GENOMIC DNA]</scope>
    <source>
        <strain evidence="2 3">GH-76</strain>
    </source>
</reference>
<sequence length="252" mass="29398">MSPQKKPHRYQETQGKFLGNVPERKQARWAAIRRSIIGANGIPDYTLTKASRLWKFFQNGPGDIVLEILYYLDPKSLISLALSRPELEDMLMDMAPTIQQVWRAARQSVGLLASPMPGFMETEWICLLAANGDCEICGHGAPNTLDLYHKLWICDYCIFTYKKTLKKKYPEAQHDILDVLYARRSQRPTHTPLSRPYFYLHEDVKQILHETQDLTPHEREGYMAQKHAEYETFTSYNKWYSNHVADTRLLFK</sequence>
<accession>A0ABR3FPV3</accession>
<proteinExistence type="predicted"/>
<gene>
    <name evidence="2" type="ORF">V5O48_004503</name>
</gene>
<dbReference type="Proteomes" id="UP001465976">
    <property type="component" value="Unassembled WGS sequence"/>
</dbReference>
<name>A0ABR3FPV3_9AGAR</name>
<dbReference type="PROSITE" id="PS50181">
    <property type="entry name" value="FBOX"/>
    <property type="match status" value="1"/>
</dbReference>
<keyword evidence="3" id="KW-1185">Reference proteome</keyword>
<feature type="domain" description="F-box" evidence="1">
    <location>
        <begin position="54"/>
        <end position="105"/>
    </location>
</feature>
<dbReference type="CDD" id="cd09917">
    <property type="entry name" value="F-box_SF"/>
    <property type="match status" value="1"/>
</dbReference>
<evidence type="ECO:0000313" key="3">
    <source>
        <dbReference type="Proteomes" id="UP001465976"/>
    </source>
</evidence>
<organism evidence="2 3">
    <name type="scientific">Marasmius crinis-equi</name>
    <dbReference type="NCBI Taxonomy" id="585013"/>
    <lineage>
        <taxon>Eukaryota</taxon>
        <taxon>Fungi</taxon>
        <taxon>Dikarya</taxon>
        <taxon>Basidiomycota</taxon>
        <taxon>Agaricomycotina</taxon>
        <taxon>Agaricomycetes</taxon>
        <taxon>Agaricomycetidae</taxon>
        <taxon>Agaricales</taxon>
        <taxon>Marasmiineae</taxon>
        <taxon>Marasmiaceae</taxon>
        <taxon>Marasmius</taxon>
    </lineage>
</organism>
<dbReference type="EMBL" id="JBAHYK010000153">
    <property type="protein sequence ID" value="KAL0577479.1"/>
    <property type="molecule type" value="Genomic_DNA"/>
</dbReference>
<dbReference type="InterPro" id="IPR001810">
    <property type="entry name" value="F-box_dom"/>
</dbReference>
<evidence type="ECO:0000259" key="1">
    <source>
        <dbReference type="PROSITE" id="PS50181"/>
    </source>
</evidence>